<gene>
    <name evidence="1" type="ORF">ECRASSUSDP1_LOCUS3345</name>
</gene>
<dbReference type="EMBL" id="CAMPGE010003204">
    <property type="protein sequence ID" value="CAI2362028.1"/>
    <property type="molecule type" value="Genomic_DNA"/>
</dbReference>
<dbReference type="Proteomes" id="UP001295684">
    <property type="component" value="Unassembled WGS sequence"/>
</dbReference>
<reference evidence="1" key="1">
    <citation type="submission" date="2023-07" db="EMBL/GenBank/DDBJ databases">
        <authorList>
            <consortium name="AG Swart"/>
            <person name="Singh M."/>
            <person name="Singh A."/>
            <person name="Seah K."/>
            <person name="Emmerich C."/>
        </authorList>
    </citation>
    <scope>NUCLEOTIDE SEQUENCE</scope>
    <source>
        <strain evidence="1">DP1</strain>
    </source>
</reference>
<dbReference type="AlphaFoldDB" id="A0AAD1U513"/>
<comment type="caution">
    <text evidence="1">The sequence shown here is derived from an EMBL/GenBank/DDBJ whole genome shotgun (WGS) entry which is preliminary data.</text>
</comment>
<sequence>MTEANSRSYYFKFRAHTADDVQARQSHINNDETSNQNPSKGLLTPAFIPVIDPLKTPPDCPNFSSFQPESKIKISEMYRDEDNLGLGRKKGICARLVVPKFSQKSLHRMYNESFELNSSENMHKEFNPHNYFALKYQEIKKNFKNLDFKLKRRNNRLGLGNIRAPEEGMTRDFNKKLGHRKQFLDQNGHMSVRNSLAQRKTQGSNMRRIMHRDQSDMPSRDFYKYTVSRSKKQGSFWNKAQKQNILPKVSVDKTSEDQKEPKEDFRNIKNTLDKHHRNYKGSNKASYLGRKFNNLEKRLGHLLTNPGLNSSFEPKDSK</sequence>
<name>A0AAD1U513_EUPCR</name>
<keyword evidence="2" id="KW-1185">Reference proteome</keyword>
<proteinExistence type="predicted"/>
<organism evidence="1 2">
    <name type="scientific">Euplotes crassus</name>
    <dbReference type="NCBI Taxonomy" id="5936"/>
    <lineage>
        <taxon>Eukaryota</taxon>
        <taxon>Sar</taxon>
        <taxon>Alveolata</taxon>
        <taxon>Ciliophora</taxon>
        <taxon>Intramacronucleata</taxon>
        <taxon>Spirotrichea</taxon>
        <taxon>Hypotrichia</taxon>
        <taxon>Euplotida</taxon>
        <taxon>Euplotidae</taxon>
        <taxon>Moneuplotes</taxon>
    </lineage>
</organism>
<evidence type="ECO:0000313" key="1">
    <source>
        <dbReference type="EMBL" id="CAI2362028.1"/>
    </source>
</evidence>
<accession>A0AAD1U513</accession>
<protein>
    <submittedName>
        <fullName evidence="1">Uncharacterized protein</fullName>
    </submittedName>
</protein>
<evidence type="ECO:0000313" key="2">
    <source>
        <dbReference type="Proteomes" id="UP001295684"/>
    </source>
</evidence>